<dbReference type="EC" id="2.8.1.12" evidence="3"/>
<proteinExistence type="inferred from homology"/>
<evidence type="ECO:0000313" key="14">
    <source>
        <dbReference type="Proteomes" id="UP000297729"/>
    </source>
</evidence>
<evidence type="ECO:0000256" key="1">
    <source>
        <dbReference type="ARBA" id="ARBA00005046"/>
    </source>
</evidence>
<dbReference type="GO" id="GO:0030366">
    <property type="term" value="F:molybdopterin synthase activity"/>
    <property type="evidence" value="ECO:0007669"/>
    <property type="project" value="UniProtKB-EC"/>
</dbReference>
<dbReference type="GO" id="GO:0006777">
    <property type="term" value="P:Mo-molybdopterin cofactor biosynthetic process"/>
    <property type="evidence" value="ECO:0007669"/>
    <property type="project" value="UniProtKB-KW"/>
</dbReference>
<evidence type="ECO:0000256" key="5">
    <source>
        <dbReference type="ARBA" id="ARBA00022679"/>
    </source>
</evidence>
<evidence type="ECO:0000256" key="12">
    <source>
        <dbReference type="ARBA" id="ARBA00049878"/>
    </source>
</evidence>
<comment type="caution">
    <text evidence="13">The sequence shown here is derived from an EMBL/GenBank/DDBJ whole genome shotgun (WGS) entry which is preliminary data.</text>
</comment>
<evidence type="ECO:0000256" key="4">
    <source>
        <dbReference type="ARBA" id="ARBA00013858"/>
    </source>
</evidence>
<dbReference type="EMBL" id="SPVG01000160">
    <property type="protein sequence ID" value="TFW19833.1"/>
    <property type="molecule type" value="Genomic_DNA"/>
</dbReference>
<evidence type="ECO:0000256" key="7">
    <source>
        <dbReference type="ARBA" id="ARBA00026066"/>
    </source>
</evidence>
<comment type="similarity">
    <text evidence="2">Belongs to the MoaE family.</text>
</comment>
<evidence type="ECO:0000256" key="6">
    <source>
        <dbReference type="ARBA" id="ARBA00023150"/>
    </source>
</evidence>
<dbReference type="InterPro" id="IPR036563">
    <property type="entry name" value="MoaE_sf"/>
</dbReference>
<reference evidence="13 14" key="1">
    <citation type="submission" date="2019-03" db="EMBL/GenBank/DDBJ databases">
        <title>Draft Genome Sequence of Duganella callidus sp. nov., a Novel Duganella Species Isolated from Cultivated Soil.</title>
        <authorList>
            <person name="Raths R."/>
            <person name="Peta V."/>
            <person name="Bucking H."/>
        </authorList>
    </citation>
    <scope>NUCLEOTIDE SEQUENCE [LARGE SCALE GENOMIC DNA]</scope>
    <source>
        <strain evidence="13 14">DN04</strain>
    </source>
</reference>
<accession>A0A4Y9SC33</accession>
<evidence type="ECO:0000256" key="3">
    <source>
        <dbReference type="ARBA" id="ARBA00011950"/>
    </source>
</evidence>
<dbReference type="UniPathway" id="UPA00344"/>
<dbReference type="Pfam" id="PF02391">
    <property type="entry name" value="MoaE"/>
    <property type="match status" value="1"/>
</dbReference>
<gene>
    <name evidence="13" type="primary">moaE</name>
    <name evidence="13" type="ORF">E4L98_15760</name>
</gene>
<organism evidence="13 14">
    <name type="scientific">Duganella callida</name>
    <dbReference type="NCBI Taxonomy" id="2561932"/>
    <lineage>
        <taxon>Bacteria</taxon>
        <taxon>Pseudomonadati</taxon>
        <taxon>Pseudomonadota</taxon>
        <taxon>Betaproteobacteria</taxon>
        <taxon>Burkholderiales</taxon>
        <taxon>Oxalobacteraceae</taxon>
        <taxon>Telluria group</taxon>
        <taxon>Duganella</taxon>
    </lineage>
</organism>
<evidence type="ECO:0000256" key="9">
    <source>
        <dbReference type="ARBA" id="ARBA00030407"/>
    </source>
</evidence>
<dbReference type="PANTHER" id="PTHR23404">
    <property type="entry name" value="MOLYBDOPTERIN SYNTHASE RELATED"/>
    <property type="match status" value="1"/>
</dbReference>
<dbReference type="SUPFAM" id="SSF54690">
    <property type="entry name" value="Molybdopterin synthase subunit MoaE"/>
    <property type="match status" value="1"/>
</dbReference>
<dbReference type="Proteomes" id="UP000297729">
    <property type="component" value="Unassembled WGS sequence"/>
</dbReference>
<keyword evidence="5 13" id="KW-0808">Transferase</keyword>
<dbReference type="FunFam" id="3.90.1170.40:FF:000001">
    <property type="entry name" value="Molybdopterin synthase catalytic subunit MoaE"/>
    <property type="match status" value="1"/>
</dbReference>
<protein>
    <recommendedName>
        <fullName evidence="4">Molybdopterin synthase catalytic subunit</fullName>
        <ecNumber evidence="3">2.8.1.12</ecNumber>
    </recommendedName>
    <alternativeName>
        <fullName evidence="10">MPT synthase subunit 2</fullName>
    </alternativeName>
    <alternativeName>
        <fullName evidence="8">Molybdenum cofactor biosynthesis protein E</fullName>
    </alternativeName>
    <alternativeName>
        <fullName evidence="9">Molybdopterin-converting factor large subunit</fullName>
    </alternativeName>
    <alternativeName>
        <fullName evidence="11">Molybdopterin-converting factor subunit 2</fullName>
    </alternativeName>
</protein>
<dbReference type="InterPro" id="IPR003448">
    <property type="entry name" value="Mopterin_biosynth_MoaE"/>
</dbReference>
<comment type="catalytic activity">
    <reaction evidence="12">
        <text>2 [molybdopterin-synthase sulfur-carrier protein]-C-terminal-Gly-aminoethanethioate + cyclic pyranopterin phosphate + H2O = molybdopterin + 2 [molybdopterin-synthase sulfur-carrier protein]-C-terminal Gly-Gly + 2 H(+)</text>
        <dbReference type="Rhea" id="RHEA:26333"/>
        <dbReference type="Rhea" id="RHEA-COMP:12202"/>
        <dbReference type="Rhea" id="RHEA-COMP:19907"/>
        <dbReference type="ChEBI" id="CHEBI:15377"/>
        <dbReference type="ChEBI" id="CHEBI:15378"/>
        <dbReference type="ChEBI" id="CHEBI:58698"/>
        <dbReference type="ChEBI" id="CHEBI:59648"/>
        <dbReference type="ChEBI" id="CHEBI:90778"/>
        <dbReference type="ChEBI" id="CHEBI:232372"/>
        <dbReference type="EC" id="2.8.1.12"/>
    </reaction>
</comment>
<sequence length="154" mass="17177">MSLSEVRIQTEDFDLSAEVAQLRADHPKVGGIVTFVGTVRDLNEGASVSEMELEHYPGMTEQSISAIIDQAKQRWPVFSALVIHRVGPLKPKDQIVLVAVTSAHRGEAFAACEFIIDYLKTEAPFWKKEQTPGGARWVDARVSDDDALKKWQVR</sequence>
<dbReference type="CDD" id="cd00756">
    <property type="entry name" value="MoaE"/>
    <property type="match status" value="1"/>
</dbReference>
<name>A0A4Y9SC33_9BURK</name>
<evidence type="ECO:0000256" key="8">
    <source>
        <dbReference type="ARBA" id="ARBA00029745"/>
    </source>
</evidence>
<keyword evidence="6" id="KW-0501">Molybdenum cofactor biosynthesis</keyword>
<comment type="pathway">
    <text evidence="1">Cofactor biosynthesis; molybdopterin biosynthesis.</text>
</comment>
<comment type="subunit">
    <text evidence="7">Heterotetramer of 2 MoaD subunits and 2 MoaE subunits. Also stable as homodimer. The enzyme changes between these two forms during catalysis.</text>
</comment>
<dbReference type="RefSeq" id="WP_135202506.1">
    <property type="nucleotide sequence ID" value="NZ_SPVG01000160.1"/>
</dbReference>
<dbReference type="OrthoDB" id="9803224at2"/>
<evidence type="ECO:0000256" key="11">
    <source>
        <dbReference type="ARBA" id="ARBA00032474"/>
    </source>
</evidence>
<keyword evidence="14" id="KW-1185">Reference proteome</keyword>
<evidence type="ECO:0000256" key="10">
    <source>
        <dbReference type="ARBA" id="ARBA00030781"/>
    </source>
</evidence>
<dbReference type="Gene3D" id="3.90.1170.40">
    <property type="entry name" value="Molybdopterin biosynthesis MoaE subunit"/>
    <property type="match status" value="1"/>
</dbReference>
<evidence type="ECO:0000313" key="13">
    <source>
        <dbReference type="EMBL" id="TFW19833.1"/>
    </source>
</evidence>
<dbReference type="AlphaFoldDB" id="A0A4Y9SC33"/>
<evidence type="ECO:0000256" key="2">
    <source>
        <dbReference type="ARBA" id="ARBA00005426"/>
    </source>
</evidence>
<dbReference type="NCBIfam" id="NF007959">
    <property type="entry name" value="PRK10678.1"/>
    <property type="match status" value="1"/>
</dbReference>